<dbReference type="PANTHER" id="PTHR45947">
    <property type="entry name" value="SULFOQUINOVOSYL TRANSFERASE SQD2"/>
    <property type="match status" value="1"/>
</dbReference>
<dbReference type="Pfam" id="PF13692">
    <property type="entry name" value="Glyco_trans_1_4"/>
    <property type="match status" value="1"/>
</dbReference>
<organism evidence="1 2">
    <name type="scientific">Prochlorothrix hollandica PCC 9006 = CALU 1027</name>
    <dbReference type="NCBI Taxonomy" id="317619"/>
    <lineage>
        <taxon>Bacteria</taxon>
        <taxon>Bacillati</taxon>
        <taxon>Cyanobacteriota</taxon>
        <taxon>Cyanophyceae</taxon>
        <taxon>Prochlorotrichales</taxon>
        <taxon>Prochlorotrichaceae</taxon>
        <taxon>Prochlorothrix</taxon>
    </lineage>
</organism>
<evidence type="ECO:0000313" key="2">
    <source>
        <dbReference type="Proteomes" id="UP000034681"/>
    </source>
</evidence>
<accession>A0A0M2PWU6</accession>
<dbReference type="PANTHER" id="PTHR45947:SF3">
    <property type="entry name" value="SULFOQUINOVOSYL TRANSFERASE SQD2"/>
    <property type="match status" value="1"/>
</dbReference>
<protein>
    <submittedName>
        <fullName evidence="1">Uncharacterized protein</fullName>
    </submittedName>
</protein>
<reference evidence="1" key="1">
    <citation type="submission" date="2012-04" db="EMBL/GenBank/DDBJ databases">
        <authorList>
            <person name="Borisov I.G."/>
            <person name="Ivanikova N.V."/>
            <person name="Pinevich A.V."/>
        </authorList>
    </citation>
    <scope>NUCLEOTIDE SEQUENCE</scope>
    <source>
        <strain evidence="1">CALU 1027</strain>
    </source>
</reference>
<dbReference type="OrthoDB" id="9802525at2"/>
<dbReference type="Proteomes" id="UP000034681">
    <property type="component" value="Unassembled WGS sequence"/>
</dbReference>
<dbReference type="GO" id="GO:0016757">
    <property type="term" value="F:glycosyltransferase activity"/>
    <property type="evidence" value="ECO:0007669"/>
    <property type="project" value="TreeGrafter"/>
</dbReference>
<dbReference type="AlphaFoldDB" id="A0A0M2PWU6"/>
<evidence type="ECO:0000313" key="1">
    <source>
        <dbReference type="EMBL" id="KKI99158.1"/>
    </source>
</evidence>
<sequence>MTQGWGGKGRGVSVGVLIDLPWRSAAGGHVKCWEQLAQAALALEGQLDLTLHFLGDCPGQTVLAPHVRYQFHRPRWGSDRLPFLRDVADQTDLAPFHPGLGAALARHDVFHATHQLFSFGKTARIVAQRQHKPLVASIHTDVPHYTELYATAILKTQLGERGLGGQVQRLLTETWQFPQGRRRAMAHQLQGYWSHCDHVWVSRPQDQGQVGCCLPGDRISHLRRGIDTTLFHPRHRDRLWLQRTYGIAPEIPLVLFVGRLNVCKNVMVVAETLRHLLDQGLVLQGMFVGLGPLVPAIKALLGDRVLLPGQLDATDLSPLYASADLFLFPSTTEVYGNVVLEARASGLPVVITNEGGTQQLVQQSGEDGLCIPGTDPVHWAAVLAPLLRQRDRLQAMGWTAHRQVVATGPSWQRVLEEDLLPVWQRLGGVSSGSGAGARGNRKC</sequence>
<gene>
    <name evidence="1" type="ORF">PROH_15425</name>
</gene>
<dbReference type="InterPro" id="IPR050194">
    <property type="entry name" value="Glycosyltransferase_grp1"/>
</dbReference>
<dbReference type="RefSeq" id="WP_017712655.1">
    <property type="nucleotide sequence ID" value="NZ_KB235937.1"/>
</dbReference>
<dbReference type="eggNOG" id="COG0438">
    <property type="taxonomic scope" value="Bacteria"/>
</dbReference>
<dbReference type="EMBL" id="AJTX02000006">
    <property type="protein sequence ID" value="KKI99158.1"/>
    <property type="molecule type" value="Genomic_DNA"/>
</dbReference>
<name>A0A0M2PWU6_PROHO</name>
<dbReference type="SUPFAM" id="SSF53756">
    <property type="entry name" value="UDP-Glycosyltransferase/glycogen phosphorylase"/>
    <property type="match status" value="1"/>
</dbReference>
<dbReference type="STRING" id="317619.GCA_000332315_02250"/>
<dbReference type="Gene3D" id="3.40.50.2000">
    <property type="entry name" value="Glycogen Phosphorylase B"/>
    <property type="match status" value="2"/>
</dbReference>
<proteinExistence type="predicted"/>
<keyword evidence="2" id="KW-1185">Reference proteome</keyword>
<comment type="caution">
    <text evidence="1">The sequence shown here is derived from an EMBL/GenBank/DDBJ whole genome shotgun (WGS) entry which is preliminary data.</text>
</comment>